<organism evidence="7 8">
    <name type="scientific">Bondarzewia mesenterica</name>
    <dbReference type="NCBI Taxonomy" id="1095465"/>
    <lineage>
        <taxon>Eukaryota</taxon>
        <taxon>Fungi</taxon>
        <taxon>Dikarya</taxon>
        <taxon>Basidiomycota</taxon>
        <taxon>Agaricomycotina</taxon>
        <taxon>Agaricomycetes</taxon>
        <taxon>Russulales</taxon>
        <taxon>Bondarzewiaceae</taxon>
        <taxon>Bondarzewia</taxon>
    </lineage>
</organism>
<protein>
    <recommendedName>
        <fullName evidence="6">C2H2-type domain-containing protein</fullName>
    </recommendedName>
</protein>
<sequence>MADKQGAYANKASDTDFRRKWDKEEYAERAKKKDEEERERMKENEERMKQGKKPLRAKKQDLPKPTELMKRREHDLELGKNLGKTMVVQNPGGRGPGQPGFYCDACNRTYKDSVGYLDHINGRAHLRALGQTTRIERSTAQQVRARIAYLREKTREASTAKAFDFDQRLAEIRDKELAGRREKKAQKKVERDKARLELAQDTAMQGDDTNMMSMMGFNGFGTSKK</sequence>
<feature type="domain" description="C2H2-type" evidence="6">
    <location>
        <begin position="103"/>
        <end position="125"/>
    </location>
</feature>
<dbReference type="InterPro" id="IPR040107">
    <property type="entry name" value="Snu23"/>
</dbReference>
<dbReference type="GO" id="GO:0046540">
    <property type="term" value="C:U4/U6 x U5 tri-snRNP complex"/>
    <property type="evidence" value="ECO:0007669"/>
    <property type="project" value="TreeGrafter"/>
</dbReference>
<evidence type="ECO:0000256" key="2">
    <source>
        <dbReference type="ARBA" id="ARBA00022771"/>
    </source>
</evidence>
<dbReference type="GO" id="GO:0008270">
    <property type="term" value="F:zinc ion binding"/>
    <property type="evidence" value="ECO:0007669"/>
    <property type="project" value="UniProtKB-KW"/>
</dbReference>
<evidence type="ECO:0000259" key="6">
    <source>
        <dbReference type="PROSITE" id="PS00028"/>
    </source>
</evidence>
<keyword evidence="1" id="KW-0479">Metal-binding</keyword>
<feature type="region of interest" description="Disordered" evidence="5">
    <location>
        <begin position="1"/>
        <end position="64"/>
    </location>
</feature>
<dbReference type="PANTHER" id="PTHR45986:SF1">
    <property type="entry name" value="ZINC FINGER MATRIN-TYPE PROTEIN 2"/>
    <property type="match status" value="1"/>
</dbReference>
<keyword evidence="8" id="KW-1185">Reference proteome</keyword>
<dbReference type="PANTHER" id="PTHR45986">
    <property type="entry name" value="ZINC FINGER MATRIN-TYPE PROTEIN 2"/>
    <property type="match status" value="1"/>
</dbReference>
<dbReference type="EMBL" id="SGPL01000167">
    <property type="protein sequence ID" value="THH16248.1"/>
    <property type="molecule type" value="Genomic_DNA"/>
</dbReference>
<dbReference type="PROSITE" id="PS00028">
    <property type="entry name" value="ZINC_FINGER_C2H2_1"/>
    <property type="match status" value="1"/>
</dbReference>
<keyword evidence="2" id="KW-0863">Zinc-finger</keyword>
<dbReference type="Proteomes" id="UP000310158">
    <property type="component" value="Unassembled WGS sequence"/>
</dbReference>
<dbReference type="GO" id="GO:0000398">
    <property type="term" value="P:mRNA splicing, via spliceosome"/>
    <property type="evidence" value="ECO:0007669"/>
    <property type="project" value="InterPro"/>
</dbReference>
<accession>A0A4S4LWN0</accession>
<dbReference type="OrthoDB" id="30343at2759"/>
<evidence type="ECO:0000313" key="7">
    <source>
        <dbReference type="EMBL" id="THH16248.1"/>
    </source>
</evidence>
<dbReference type="InterPro" id="IPR036236">
    <property type="entry name" value="Znf_C2H2_sf"/>
</dbReference>
<evidence type="ECO:0000256" key="1">
    <source>
        <dbReference type="ARBA" id="ARBA00022723"/>
    </source>
</evidence>
<dbReference type="InterPro" id="IPR013087">
    <property type="entry name" value="Znf_C2H2_type"/>
</dbReference>
<evidence type="ECO:0000256" key="3">
    <source>
        <dbReference type="ARBA" id="ARBA00022833"/>
    </source>
</evidence>
<reference evidence="7 8" key="1">
    <citation type="submission" date="2019-02" db="EMBL/GenBank/DDBJ databases">
        <title>Genome sequencing of the rare red list fungi Bondarzewia mesenterica.</title>
        <authorList>
            <person name="Buettner E."/>
            <person name="Kellner H."/>
        </authorList>
    </citation>
    <scope>NUCLEOTIDE SEQUENCE [LARGE SCALE GENOMIC DNA]</scope>
    <source>
        <strain evidence="7 8">DSM 108281</strain>
    </source>
</reference>
<feature type="compositionally biased region" description="Basic and acidic residues" evidence="5">
    <location>
        <begin position="13"/>
        <end position="49"/>
    </location>
</feature>
<dbReference type="GO" id="GO:0005681">
    <property type="term" value="C:spliceosomal complex"/>
    <property type="evidence" value="ECO:0007669"/>
    <property type="project" value="InterPro"/>
</dbReference>
<proteinExistence type="predicted"/>
<dbReference type="SUPFAM" id="SSF57667">
    <property type="entry name" value="beta-beta-alpha zinc fingers"/>
    <property type="match status" value="1"/>
</dbReference>
<dbReference type="AlphaFoldDB" id="A0A4S4LWN0"/>
<dbReference type="InterPro" id="IPR003604">
    <property type="entry name" value="Matrin/U1-like-C_Znf_C2H2"/>
</dbReference>
<evidence type="ECO:0000256" key="5">
    <source>
        <dbReference type="SAM" id="MobiDB-lite"/>
    </source>
</evidence>
<comment type="caution">
    <text evidence="7">The sequence shown here is derived from an EMBL/GenBank/DDBJ whole genome shotgun (WGS) entry which is preliminary data.</text>
</comment>
<evidence type="ECO:0000256" key="4">
    <source>
        <dbReference type="ARBA" id="ARBA00023242"/>
    </source>
</evidence>
<dbReference type="GO" id="GO:0003676">
    <property type="term" value="F:nucleic acid binding"/>
    <property type="evidence" value="ECO:0007669"/>
    <property type="project" value="InterPro"/>
</dbReference>
<dbReference type="Pfam" id="PF12874">
    <property type="entry name" value="zf-met"/>
    <property type="match status" value="1"/>
</dbReference>
<evidence type="ECO:0000313" key="8">
    <source>
        <dbReference type="Proteomes" id="UP000310158"/>
    </source>
</evidence>
<name>A0A4S4LWN0_9AGAM</name>
<dbReference type="SMART" id="SM00451">
    <property type="entry name" value="ZnF_U1"/>
    <property type="match status" value="1"/>
</dbReference>
<gene>
    <name evidence="7" type="ORF">EW146_g4366</name>
</gene>
<keyword evidence="4" id="KW-0539">Nucleus</keyword>
<keyword evidence="3" id="KW-0862">Zinc</keyword>